<evidence type="ECO:0000256" key="3">
    <source>
        <dbReference type="ARBA" id="ARBA00038050"/>
    </source>
</evidence>
<dbReference type="Pfam" id="PF01981">
    <property type="entry name" value="PTH2"/>
    <property type="match status" value="1"/>
</dbReference>
<protein>
    <recommendedName>
        <fullName evidence="1">peptidyl-tRNA hydrolase</fullName>
        <ecNumber evidence="1">3.1.1.29</ecNumber>
    </recommendedName>
</protein>
<evidence type="ECO:0000256" key="4">
    <source>
        <dbReference type="ARBA" id="ARBA00048707"/>
    </source>
</evidence>
<dbReference type="PANTHER" id="PTHR12649">
    <property type="entry name" value="PEPTIDYL-TRNA HYDROLASE 2"/>
    <property type="match status" value="1"/>
</dbReference>
<proteinExistence type="inferred from homology"/>
<dbReference type="AlphaFoldDB" id="A0A0S4JH35"/>
<comment type="similarity">
    <text evidence="3">Belongs to the PTH2 family.</text>
</comment>
<gene>
    <name evidence="5" type="ORF">BSAL_20980</name>
</gene>
<keyword evidence="6" id="KW-1185">Reference proteome</keyword>
<dbReference type="OrthoDB" id="1733656at2759"/>
<dbReference type="SUPFAM" id="SSF102462">
    <property type="entry name" value="Peptidyl-tRNA hydrolase II"/>
    <property type="match status" value="1"/>
</dbReference>
<evidence type="ECO:0000256" key="1">
    <source>
        <dbReference type="ARBA" id="ARBA00013260"/>
    </source>
</evidence>
<dbReference type="EC" id="3.1.1.29" evidence="1"/>
<keyword evidence="2" id="KW-0378">Hydrolase</keyword>
<dbReference type="Proteomes" id="UP000051952">
    <property type="component" value="Unassembled WGS sequence"/>
</dbReference>
<organism evidence="5 6">
    <name type="scientific">Bodo saltans</name>
    <name type="common">Flagellated protozoan</name>
    <dbReference type="NCBI Taxonomy" id="75058"/>
    <lineage>
        <taxon>Eukaryota</taxon>
        <taxon>Discoba</taxon>
        <taxon>Euglenozoa</taxon>
        <taxon>Kinetoplastea</taxon>
        <taxon>Metakinetoplastina</taxon>
        <taxon>Eubodonida</taxon>
        <taxon>Bodonidae</taxon>
        <taxon>Bodo</taxon>
    </lineage>
</organism>
<evidence type="ECO:0000313" key="6">
    <source>
        <dbReference type="Proteomes" id="UP000051952"/>
    </source>
</evidence>
<dbReference type="NCBIfam" id="TIGR00283">
    <property type="entry name" value="arch_pth2"/>
    <property type="match status" value="1"/>
</dbReference>
<evidence type="ECO:0000256" key="2">
    <source>
        <dbReference type="ARBA" id="ARBA00022801"/>
    </source>
</evidence>
<dbReference type="GO" id="GO:0004045">
    <property type="term" value="F:peptidyl-tRNA hydrolase activity"/>
    <property type="evidence" value="ECO:0007669"/>
    <property type="project" value="UniProtKB-EC"/>
</dbReference>
<dbReference type="InterPro" id="IPR002833">
    <property type="entry name" value="PTH2"/>
</dbReference>
<dbReference type="GO" id="GO:0005829">
    <property type="term" value="C:cytosol"/>
    <property type="evidence" value="ECO:0007669"/>
    <property type="project" value="TreeGrafter"/>
</dbReference>
<dbReference type="EMBL" id="CYKH01001736">
    <property type="protein sequence ID" value="CUG89422.1"/>
    <property type="molecule type" value="Genomic_DNA"/>
</dbReference>
<reference evidence="6" key="1">
    <citation type="submission" date="2015-09" db="EMBL/GenBank/DDBJ databases">
        <authorList>
            <consortium name="Pathogen Informatics"/>
        </authorList>
    </citation>
    <scope>NUCLEOTIDE SEQUENCE [LARGE SCALE GENOMIC DNA]</scope>
    <source>
        <strain evidence="6">Lake Konstanz</strain>
    </source>
</reference>
<comment type="catalytic activity">
    <reaction evidence="4">
        <text>an N-acyl-L-alpha-aminoacyl-tRNA + H2O = an N-acyl-L-amino acid + a tRNA + H(+)</text>
        <dbReference type="Rhea" id="RHEA:54448"/>
        <dbReference type="Rhea" id="RHEA-COMP:10123"/>
        <dbReference type="Rhea" id="RHEA-COMP:13883"/>
        <dbReference type="ChEBI" id="CHEBI:15377"/>
        <dbReference type="ChEBI" id="CHEBI:15378"/>
        <dbReference type="ChEBI" id="CHEBI:59874"/>
        <dbReference type="ChEBI" id="CHEBI:78442"/>
        <dbReference type="ChEBI" id="CHEBI:138191"/>
        <dbReference type="EC" id="3.1.1.29"/>
    </reaction>
</comment>
<accession>A0A0S4JH35</accession>
<evidence type="ECO:0000313" key="5">
    <source>
        <dbReference type="EMBL" id="CUG89422.1"/>
    </source>
</evidence>
<dbReference type="PANTHER" id="PTHR12649:SF11">
    <property type="entry name" value="PEPTIDYL-TRNA HYDROLASE 2, MITOCHONDRIAL"/>
    <property type="match status" value="1"/>
</dbReference>
<dbReference type="InterPro" id="IPR023476">
    <property type="entry name" value="Pep_tRNA_hydro_II_dom_sf"/>
</dbReference>
<dbReference type="FunFam" id="3.40.1490.10:FF:000001">
    <property type="entry name" value="Peptidyl-tRNA hydrolase 2"/>
    <property type="match status" value="1"/>
</dbReference>
<dbReference type="Gene3D" id="3.40.1490.10">
    <property type="entry name" value="Bit1"/>
    <property type="match status" value="1"/>
</dbReference>
<dbReference type="VEuPathDB" id="TriTrypDB:BSAL_20980"/>
<name>A0A0S4JH35_BODSA</name>
<sequence length="243" mass="25878">MLPLFSISCVTPLSQLVKKKKGSTYNSSKVGNSSRMTDSITQQMTGASTNPSYFISSLLSFATGVVVSWWYLRSQHGSAGAARRGIQSVKSTSEMVAKRASIALRQEEETQLALVVRKDLKMGTGKIAAQCAHAAVAVVEDIQTNYSSSTSSNPEEQQGDVTEGPSQWLASWLKSGSPKVALQVDSEDALVGLAKEAKARSIPFYVIRDAGRTQIAAGSKTVVAIGPAPKSRVQVITGKLKLL</sequence>